<dbReference type="InterPro" id="IPR011589">
    <property type="entry name" value="UCP004961"/>
</dbReference>
<name>A0A897NNX8_9EURY</name>
<evidence type="ECO:0000313" key="2">
    <source>
        <dbReference type="EMBL" id="QSG11916.1"/>
    </source>
</evidence>
<evidence type="ECO:0000313" key="3">
    <source>
        <dbReference type="Proteomes" id="UP000663305"/>
    </source>
</evidence>
<proteinExistence type="predicted"/>
<feature type="region of interest" description="Disordered" evidence="1">
    <location>
        <begin position="1"/>
        <end position="22"/>
    </location>
</feature>
<dbReference type="PIRSF" id="PIRSF004961">
    <property type="entry name" value="UCP004961_TatD"/>
    <property type="match status" value="1"/>
</dbReference>
<dbReference type="PANTHER" id="PTHR42206">
    <property type="entry name" value="METAL-DEPENDENT HYDROLASE-RELATED"/>
    <property type="match status" value="1"/>
</dbReference>
<dbReference type="EMBL" id="CP064789">
    <property type="protein sequence ID" value="QSG11916.1"/>
    <property type="molecule type" value="Genomic_DNA"/>
</dbReference>
<protein>
    <submittedName>
        <fullName evidence="2">Putative metal-dependent hydrolase (Urease superfamily)</fullName>
    </submittedName>
</protein>
<sequence length="300" mass="32666">MVVVSGDKPLLRSPHSPTGMDIEDTPVLDNHMHLDPIEGQNIDAVEDFESVGGTHLLVLNKPSWHLFDPASDEATFEEVFELTIEAAADASEVLPGRAWPVLGVHPGLISQLVDEGYTAAQARDIMQAGLDVAAEYVADGPALAIKSGRPHYDVSEDVWEASNAVMRHAFDLASEVGCAVQLHTEGSEGLTEITEWAQDEGLPPEQVVKHYSGGRLAGPIKSVIAEKDELEIAAELDEPFLMETDFIDDPDRPGAVLGPKTVPRRVRWMLEEGWEDAVRRAHVETPARVYGIDTEATLGR</sequence>
<dbReference type="InterPro" id="IPR001130">
    <property type="entry name" value="TatD-like"/>
</dbReference>
<dbReference type="InterPro" id="IPR032466">
    <property type="entry name" value="Metal_Hydrolase"/>
</dbReference>
<accession>A0A897NNX8</accession>
<reference evidence="2" key="1">
    <citation type="submission" date="2020-11" db="EMBL/GenBank/DDBJ databases">
        <title>Carbohydrate-dependent, anaerobic sulfur respiration: A novel catabolism in halophilic archaea.</title>
        <authorList>
            <person name="Sorokin D.Y."/>
            <person name="Messina E."/>
            <person name="Smedile F."/>
            <person name="La Cono V."/>
            <person name="Hallsworth J.E."/>
            <person name="Yakimov M.M."/>
        </authorList>
    </citation>
    <scope>NUCLEOTIDE SEQUENCE</scope>
    <source>
        <strain evidence="2">HSR-Bgl</strain>
    </source>
</reference>
<keyword evidence="2" id="KW-0378">Hydrolase</keyword>
<gene>
    <name evidence="2" type="ORF">HSBGL_1499</name>
</gene>
<dbReference type="Gene3D" id="3.20.20.140">
    <property type="entry name" value="Metal-dependent hydrolases"/>
    <property type="match status" value="1"/>
</dbReference>
<organism evidence="2 3">
    <name type="scientific">Halapricum desulfuricans</name>
    <dbReference type="NCBI Taxonomy" id="2841257"/>
    <lineage>
        <taxon>Archaea</taxon>
        <taxon>Methanobacteriati</taxon>
        <taxon>Methanobacteriota</taxon>
        <taxon>Stenosarchaea group</taxon>
        <taxon>Halobacteria</taxon>
        <taxon>Halobacteriales</taxon>
        <taxon>Haloarculaceae</taxon>
        <taxon>Halapricum</taxon>
    </lineage>
</organism>
<dbReference type="AlphaFoldDB" id="A0A897NNX8"/>
<dbReference type="SUPFAM" id="SSF51556">
    <property type="entry name" value="Metallo-dependent hydrolases"/>
    <property type="match status" value="1"/>
</dbReference>
<dbReference type="Proteomes" id="UP000663305">
    <property type="component" value="Chromosome"/>
</dbReference>
<dbReference type="Pfam" id="PF01026">
    <property type="entry name" value="TatD_DNase"/>
    <property type="match status" value="1"/>
</dbReference>
<dbReference type="PANTHER" id="PTHR42206:SF1">
    <property type="entry name" value="METAL-DEPENDENT HYDROLASE"/>
    <property type="match status" value="1"/>
</dbReference>
<dbReference type="GO" id="GO:0016788">
    <property type="term" value="F:hydrolase activity, acting on ester bonds"/>
    <property type="evidence" value="ECO:0007669"/>
    <property type="project" value="InterPro"/>
</dbReference>
<evidence type="ECO:0000256" key="1">
    <source>
        <dbReference type="SAM" id="MobiDB-lite"/>
    </source>
</evidence>